<evidence type="ECO:0008006" key="2">
    <source>
        <dbReference type="Google" id="ProtNLM"/>
    </source>
</evidence>
<dbReference type="SMART" id="SM00028">
    <property type="entry name" value="TPR"/>
    <property type="match status" value="2"/>
</dbReference>
<reference evidence="1" key="1">
    <citation type="submission" date="2018-05" db="EMBL/GenBank/DDBJ databases">
        <authorList>
            <person name="Lanie J.A."/>
            <person name="Ng W.-L."/>
            <person name="Kazmierczak K.M."/>
            <person name="Andrzejewski T.M."/>
            <person name="Davidsen T.M."/>
            <person name="Wayne K.J."/>
            <person name="Tettelin H."/>
            <person name="Glass J.I."/>
            <person name="Rusch D."/>
            <person name="Podicherti R."/>
            <person name="Tsui H.-C.T."/>
            <person name="Winkler M.E."/>
        </authorList>
    </citation>
    <scope>NUCLEOTIDE SEQUENCE</scope>
</reference>
<name>A0A382JGE3_9ZZZZ</name>
<sequence length="126" mass="13945">MRKLLFVLLALLFMFLSAPVSAEDGALEFPMREGSSAGAHKHNEEGIASFNQGNYQVALKHFQMASSIDSTVGESHYNEALCLDKLERHGEATNHFYAARKYAHGNPAILNSRILNDHAPMKREGS</sequence>
<accession>A0A382JGE3</accession>
<evidence type="ECO:0000313" key="1">
    <source>
        <dbReference type="EMBL" id="SVC10769.1"/>
    </source>
</evidence>
<protein>
    <recommendedName>
        <fullName evidence="2">Tetratricopeptide repeat protein</fullName>
    </recommendedName>
</protein>
<organism evidence="1">
    <name type="scientific">marine metagenome</name>
    <dbReference type="NCBI Taxonomy" id="408172"/>
    <lineage>
        <taxon>unclassified sequences</taxon>
        <taxon>metagenomes</taxon>
        <taxon>ecological metagenomes</taxon>
    </lineage>
</organism>
<gene>
    <name evidence="1" type="ORF">METZ01_LOCUS263623</name>
</gene>
<proteinExistence type="predicted"/>
<dbReference type="Gene3D" id="1.25.40.10">
    <property type="entry name" value="Tetratricopeptide repeat domain"/>
    <property type="match status" value="1"/>
</dbReference>
<dbReference type="InterPro" id="IPR019734">
    <property type="entry name" value="TPR_rpt"/>
</dbReference>
<dbReference type="InterPro" id="IPR011990">
    <property type="entry name" value="TPR-like_helical_dom_sf"/>
</dbReference>
<dbReference type="EMBL" id="UINC01073988">
    <property type="protein sequence ID" value="SVC10769.1"/>
    <property type="molecule type" value="Genomic_DNA"/>
</dbReference>
<dbReference type="AlphaFoldDB" id="A0A382JGE3"/>
<dbReference type="SUPFAM" id="SSF48452">
    <property type="entry name" value="TPR-like"/>
    <property type="match status" value="1"/>
</dbReference>